<dbReference type="Proteomes" id="UP000032946">
    <property type="component" value="Chromosome"/>
</dbReference>
<proteinExistence type="predicted"/>
<dbReference type="InterPro" id="IPR002559">
    <property type="entry name" value="Transposase_11"/>
</dbReference>
<dbReference type="InterPro" id="IPR047654">
    <property type="entry name" value="IS1634_transpos"/>
</dbReference>
<feature type="domain" description="Transposase IS4-like" evidence="1">
    <location>
        <begin position="124"/>
        <end position="249"/>
    </location>
</feature>
<accession>A0A9P1KHL6</accession>
<dbReference type="NCBIfam" id="NF033559">
    <property type="entry name" value="transpos_IS1634"/>
    <property type="match status" value="1"/>
</dbReference>
<protein>
    <submittedName>
        <fullName evidence="3">Transposase</fullName>
    </submittedName>
</protein>
<dbReference type="Pfam" id="PF14104">
    <property type="entry name" value="DUF4277"/>
    <property type="match status" value="1"/>
</dbReference>
<name>A0A9P1KHL6_9CYAN</name>
<keyword evidence="4" id="KW-1185">Reference proteome</keyword>
<dbReference type="GO" id="GO:0003677">
    <property type="term" value="F:DNA binding"/>
    <property type="evidence" value="ECO:0007669"/>
    <property type="project" value="InterPro"/>
</dbReference>
<evidence type="ECO:0000259" key="1">
    <source>
        <dbReference type="Pfam" id="PF01609"/>
    </source>
</evidence>
<feature type="domain" description="DUF4277" evidence="2">
    <location>
        <begin position="2"/>
        <end position="108"/>
    </location>
</feature>
<dbReference type="GO" id="GO:0004803">
    <property type="term" value="F:transposase activity"/>
    <property type="evidence" value="ECO:0007669"/>
    <property type="project" value="InterPro"/>
</dbReference>
<sequence length="269" mass="29568">MQIKNLDHLGLVAGVIDELGLVELTDKRIEPHSLEHVSAGQVVKAMILNALGFLSAPLYLFSEFFESKAVSHLLGEGVEARHLNDDRLGRVLDELYAEGTTSFFLQVALQAVERFGIDIQQRHLDATSISVEGKYQRCSKGKSEVGLESAPPGETSAEPSPIRLCRGYSRDHRPDLKQFLMTLVCAADGGVPLWLQLASGNEQDTQQFAEVLKAFGDQWTSDGIVVMDAAFYTAANLQQMETTGWLSRVPLTLKAAQELVHSDVTRLTD</sequence>
<evidence type="ECO:0000313" key="4">
    <source>
        <dbReference type="Proteomes" id="UP000032946"/>
    </source>
</evidence>
<evidence type="ECO:0000313" key="3">
    <source>
        <dbReference type="EMBL" id="CDM96434.1"/>
    </source>
</evidence>
<reference evidence="3 4" key="1">
    <citation type="submission" date="2014-02" db="EMBL/GenBank/DDBJ databases">
        <authorList>
            <person name="Genoscope - CEA"/>
        </authorList>
    </citation>
    <scope>NUCLEOTIDE SEQUENCE [LARGE SCALE GENOMIC DNA]</scope>
    <source>
        <strain evidence="3 4">PCC 8005</strain>
    </source>
</reference>
<dbReference type="PANTHER" id="PTHR34614:SF2">
    <property type="entry name" value="TRANSPOSASE IS4-LIKE DOMAIN-CONTAINING PROTEIN"/>
    <property type="match status" value="1"/>
</dbReference>
<dbReference type="GO" id="GO:0006313">
    <property type="term" value="P:DNA transposition"/>
    <property type="evidence" value="ECO:0007669"/>
    <property type="project" value="InterPro"/>
</dbReference>
<evidence type="ECO:0000259" key="2">
    <source>
        <dbReference type="Pfam" id="PF14104"/>
    </source>
</evidence>
<dbReference type="InterPro" id="IPR025457">
    <property type="entry name" value="DUF4277"/>
</dbReference>
<dbReference type="EMBL" id="FO818640">
    <property type="protein sequence ID" value="CDM96434.1"/>
    <property type="molecule type" value="Genomic_DNA"/>
</dbReference>
<gene>
    <name evidence="3" type="ORF">ARTHRO_40843</name>
</gene>
<organism evidence="3 4">
    <name type="scientific">Limnospira indica PCC 8005</name>
    <dbReference type="NCBI Taxonomy" id="376219"/>
    <lineage>
        <taxon>Bacteria</taxon>
        <taxon>Bacillati</taxon>
        <taxon>Cyanobacteriota</taxon>
        <taxon>Cyanophyceae</taxon>
        <taxon>Oscillatoriophycideae</taxon>
        <taxon>Oscillatoriales</taxon>
        <taxon>Sirenicapillariaceae</taxon>
        <taxon>Limnospira</taxon>
    </lineage>
</organism>
<dbReference type="PANTHER" id="PTHR34614">
    <property type="match status" value="1"/>
</dbReference>
<dbReference type="Pfam" id="PF01609">
    <property type="entry name" value="DDE_Tnp_1"/>
    <property type="match status" value="1"/>
</dbReference>
<dbReference type="AlphaFoldDB" id="A0A9P1KHL6"/>